<reference evidence="3 4" key="1">
    <citation type="submission" date="2023-01" db="EMBL/GenBank/DDBJ databases">
        <title>Novel diversity within Roseofilum (Cyanobacteria; Desertifilaceae) from marine benthic mats with descriptions of four novel species.</title>
        <authorList>
            <person name="Wang Y."/>
            <person name="Berthold D.E."/>
            <person name="Hu J."/>
            <person name="Lefler F.W."/>
            <person name="Laughinghouse H.D. IV."/>
        </authorList>
    </citation>
    <scope>NUCLEOTIDE SEQUENCE [LARGE SCALE GENOMIC DNA]</scope>
    <source>
        <strain evidence="3 4">BLCC-M143</strain>
    </source>
</reference>
<comment type="caution">
    <text evidence="3">The sequence shown here is derived from an EMBL/GenBank/DDBJ whole genome shotgun (WGS) entry which is preliminary data.</text>
</comment>
<dbReference type="InterPro" id="IPR009003">
    <property type="entry name" value="Peptidase_S1_PA"/>
</dbReference>
<feature type="compositionally biased region" description="Pro residues" evidence="1">
    <location>
        <begin position="337"/>
        <end position="356"/>
    </location>
</feature>
<dbReference type="InterPro" id="IPR043504">
    <property type="entry name" value="Peptidase_S1_PA_chymotrypsin"/>
</dbReference>
<organism evidence="3 4">
    <name type="scientific">Roseofilum casamattae BLCC-M143</name>
    <dbReference type="NCBI Taxonomy" id="3022442"/>
    <lineage>
        <taxon>Bacteria</taxon>
        <taxon>Bacillati</taxon>
        <taxon>Cyanobacteriota</taxon>
        <taxon>Cyanophyceae</taxon>
        <taxon>Desertifilales</taxon>
        <taxon>Desertifilaceae</taxon>
        <taxon>Roseofilum</taxon>
        <taxon>Roseofilum casamattae</taxon>
    </lineage>
</organism>
<accession>A0ABT7BQY1</accession>
<dbReference type="GO" id="GO:0008233">
    <property type="term" value="F:peptidase activity"/>
    <property type="evidence" value="ECO:0007669"/>
    <property type="project" value="UniProtKB-KW"/>
</dbReference>
<dbReference type="PANTHER" id="PTHR43019:SF23">
    <property type="entry name" value="PROTEASE DO-LIKE 5, CHLOROPLASTIC"/>
    <property type="match status" value="1"/>
</dbReference>
<evidence type="ECO:0000256" key="2">
    <source>
        <dbReference type="SAM" id="SignalP"/>
    </source>
</evidence>
<feature type="chain" id="PRO_5045998062" evidence="2">
    <location>
        <begin position="27"/>
        <end position="365"/>
    </location>
</feature>
<dbReference type="Proteomes" id="UP001232992">
    <property type="component" value="Unassembled WGS sequence"/>
</dbReference>
<evidence type="ECO:0000313" key="4">
    <source>
        <dbReference type="Proteomes" id="UP001232992"/>
    </source>
</evidence>
<dbReference type="Gene3D" id="2.40.10.10">
    <property type="entry name" value="Trypsin-like serine proteases"/>
    <property type="match status" value="2"/>
</dbReference>
<protein>
    <submittedName>
        <fullName evidence="3">Serine protease</fullName>
    </submittedName>
</protein>
<keyword evidence="4" id="KW-1185">Reference proteome</keyword>
<proteinExistence type="predicted"/>
<dbReference type="Pfam" id="PF13365">
    <property type="entry name" value="Trypsin_2"/>
    <property type="match status" value="1"/>
</dbReference>
<keyword evidence="3" id="KW-0645">Protease</keyword>
<dbReference type="RefSeq" id="WP_283756261.1">
    <property type="nucleotide sequence ID" value="NZ_JAQOSQ010000001.1"/>
</dbReference>
<feature type="signal peptide" evidence="2">
    <location>
        <begin position="1"/>
        <end position="26"/>
    </location>
</feature>
<dbReference type="PANTHER" id="PTHR43019">
    <property type="entry name" value="SERINE ENDOPROTEASE DEGS"/>
    <property type="match status" value="1"/>
</dbReference>
<evidence type="ECO:0000256" key="1">
    <source>
        <dbReference type="SAM" id="MobiDB-lite"/>
    </source>
</evidence>
<gene>
    <name evidence="3" type="ORF">PMH09_00215</name>
</gene>
<dbReference type="SUPFAM" id="SSF50494">
    <property type="entry name" value="Trypsin-like serine proteases"/>
    <property type="match status" value="1"/>
</dbReference>
<dbReference type="GO" id="GO:0006508">
    <property type="term" value="P:proteolysis"/>
    <property type="evidence" value="ECO:0007669"/>
    <property type="project" value="UniProtKB-KW"/>
</dbReference>
<evidence type="ECO:0000313" key="3">
    <source>
        <dbReference type="EMBL" id="MDJ1181605.1"/>
    </source>
</evidence>
<sequence>MRVYQPLLASGLVGVVVAMTAPSANANALLPTQVAEIARTTVVQIQPTIAAPGSGVVIGRYRQRGRNVYVVLTAAHVVQHSDDIYNIITPLPRDGSKRRQKIAIRPRDIQKLPDLDLAIVRFRSDRDYDTATLGDSDFTTEGAGVYIAGFPNPGEAIRRRVFQFTSSLVSSRLDQEILVEGEEEDGPLPGGYAIVYTNVTRAGMSGGPVFDVAGRVIGIHGMGDAERIVGTDPNAKPGQEARASRTVNIKTGFNLGIPIRAFLEAMPNARRTLSLSFDRSAPGILPGGGLIATRGGQNEPVTNIVEEEDPTEDIVVEVSEPVEPETPAQPQATPEPVESPQPVPQVSPVPVEPQRPPANNSGPFF</sequence>
<feature type="region of interest" description="Disordered" evidence="1">
    <location>
        <begin position="307"/>
        <end position="365"/>
    </location>
</feature>
<keyword evidence="3" id="KW-0378">Hydrolase</keyword>
<name>A0ABT7BQY1_9CYAN</name>
<dbReference type="EMBL" id="JAQOSQ010000001">
    <property type="protein sequence ID" value="MDJ1181605.1"/>
    <property type="molecule type" value="Genomic_DNA"/>
</dbReference>
<feature type="compositionally biased region" description="Acidic residues" evidence="1">
    <location>
        <begin position="307"/>
        <end position="323"/>
    </location>
</feature>
<keyword evidence="2" id="KW-0732">Signal</keyword>